<accession>T1K4Z8</accession>
<evidence type="ECO:0000313" key="3">
    <source>
        <dbReference type="Proteomes" id="UP000015104"/>
    </source>
</evidence>
<evidence type="ECO:0000256" key="1">
    <source>
        <dbReference type="SAM" id="SignalP"/>
    </source>
</evidence>
<dbReference type="HOGENOM" id="CLU_1241532_0_0_1"/>
<dbReference type="EMBL" id="CAEY01001582">
    <property type="status" value="NOT_ANNOTATED_CDS"/>
    <property type="molecule type" value="Genomic_DNA"/>
</dbReference>
<keyword evidence="3" id="KW-1185">Reference proteome</keyword>
<dbReference type="AlphaFoldDB" id="T1K4Z8"/>
<protein>
    <submittedName>
        <fullName evidence="2">Uncharacterized protein</fullName>
    </submittedName>
</protein>
<reference evidence="3" key="1">
    <citation type="submission" date="2011-08" db="EMBL/GenBank/DDBJ databases">
        <authorList>
            <person name="Rombauts S."/>
        </authorList>
    </citation>
    <scope>NUCLEOTIDE SEQUENCE</scope>
    <source>
        <strain evidence="3">London</strain>
    </source>
</reference>
<organism evidence="2 3">
    <name type="scientific">Tetranychus urticae</name>
    <name type="common">Two-spotted spider mite</name>
    <dbReference type="NCBI Taxonomy" id="32264"/>
    <lineage>
        <taxon>Eukaryota</taxon>
        <taxon>Metazoa</taxon>
        <taxon>Ecdysozoa</taxon>
        <taxon>Arthropoda</taxon>
        <taxon>Chelicerata</taxon>
        <taxon>Arachnida</taxon>
        <taxon>Acari</taxon>
        <taxon>Acariformes</taxon>
        <taxon>Trombidiformes</taxon>
        <taxon>Prostigmata</taxon>
        <taxon>Eleutherengona</taxon>
        <taxon>Raphignathae</taxon>
        <taxon>Tetranychoidea</taxon>
        <taxon>Tetranychidae</taxon>
        <taxon>Tetranychus</taxon>
    </lineage>
</organism>
<evidence type="ECO:0000313" key="2">
    <source>
        <dbReference type="EnsemblMetazoa" id="tetur05g04490.1"/>
    </source>
</evidence>
<dbReference type="Proteomes" id="UP000015104">
    <property type="component" value="Unassembled WGS sequence"/>
</dbReference>
<keyword evidence="1" id="KW-0732">Signal</keyword>
<reference evidence="2" key="2">
    <citation type="submission" date="2015-06" db="UniProtKB">
        <authorList>
            <consortium name="EnsemblMetazoa"/>
        </authorList>
    </citation>
    <scope>IDENTIFICATION</scope>
</reference>
<feature type="chain" id="PRO_5004581024" evidence="1">
    <location>
        <begin position="24"/>
        <end position="223"/>
    </location>
</feature>
<name>T1K4Z8_TETUR</name>
<proteinExistence type="predicted"/>
<sequence>MCISLKTVFLLSILIINIQRLESAKLNIRNEPVSGKFISSLCSHWCGQVDNIAFLAKQLDPVTVIDIAHQSTSDFYNIFEQKLTEEVEKKIRRGYVPTNVKYIAPVDYDKVSVYGHVEEKKKEEKTGKEKPITVTESYKPTTSVYVPTITAKYIAPVTRPYSTKTTAVKYTKQYVPPKTEKPTTTTMMPYMPDVSAYDSSAYIPEVPEGMSISNPEEEEDDEY</sequence>
<dbReference type="EnsemblMetazoa" id="tetur05g04490.1">
    <property type="protein sequence ID" value="tetur05g04490.1"/>
    <property type="gene ID" value="tetur05g04490"/>
</dbReference>
<feature type="signal peptide" evidence="1">
    <location>
        <begin position="1"/>
        <end position="23"/>
    </location>
</feature>